<evidence type="ECO:0000313" key="4">
    <source>
        <dbReference type="Proteomes" id="UP000838756"/>
    </source>
</evidence>
<organism evidence="3 4">
    <name type="scientific">Pararge aegeria aegeria</name>
    <dbReference type="NCBI Taxonomy" id="348720"/>
    <lineage>
        <taxon>Eukaryota</taxon>
        <taxon>Metazoa</taxon>
        <taxon>Ecdysozoa</taxon>
        <taxon>Arthropoda</taxon>
        <taxon>Hexapoda</taxon>
        <taxon>Insecta</taxon>
        <taxon>Pterygota</taxon>
        <taxon>Neoptera</taxon>
        <taxon>Endopterygota</taxon>
        <taxon>Lepidoptera</taxon>
        <taxon>Glossata</taxon>
        <taxon>Ditrysia</taxon>
        <taxon>Papilionoidea</taxon>
        <taxon>Nymphalidae</taxon>
        <taxon>Satyrinae</taxon>
        <taxon>Satyrini</taxon>
        <taxon>Parargina</taxon>
        <taxon>Pararge</taxon>
    </lineage>
</organism>
<feature type="domain" description="C2H2-type" evidence="2">
    <location>
        <begin position="77"/>
        <end position="104"/>
    </location>
</feature>
<dbReference type="GO" id="GO:0008270">
    <property type="term" value="F:zinc ion binding"/>
    <property type="evidence" value="ECO:0007669"/>
    <property type="project" value="UniProtKB-KW"/>
</dbReference>
<keyword evidence="4" id="KW-1185">Reference proteome</keyword>
<dbReference type="Gene3D" id="3.30.160.60">
    <property type="entry name" value="Classic Zinc Finger"/>
    <property type="match status" value="1"/>
</dbReference>
<dbReference type="PROSITE" id="PS00028">
    <property type="entry name" value="ZINC_FINGER_C2H2_1"/>
    <property type="match status" value="1"/>
</dbReference>
<evidence type="ECO:0000313" key="3">
    <source>
        <dbReference type="EMBL" id="CAH2227351.1"/>
    </source>
</evidence>
<evidence type="ECO:0000256" key="1">
    <source>
        <dbReference type="PROSITE-ProRule" id="PRU00042"/>
    </source>
</evidence>
<dbReference type="Proteomes" id="UP000838756">
    <property type="component" value="Unassembled WGS sequence"/>
</dbReference>
<dbReference type="PROSITE" id="PS50157">
    <property type="entry name" value="ZINC_FINGER_C2H2_2"/>
    <property type="match status" value="1"/>
</dbReference>
<dbReference type="SMART" id="SM00355">
    <property type="entry name" value="ZnF_C2H2"/>
    <property type="match status" value="2"/>
</dbReference>
<protein>
    <submittedName>
        <fullName evidence="3">Jg22560 protein</fullName>
    </submittedName>
</protein>
<proteinExistence type="predicted"/>
<accession>A0A8S4R0T0</accession>
<dbReference type="InterPro" id="IPR013087">
    <property type="entry name" value="Znf_C2H2_type"/>
</dbReference>
<dbReference type="AlphaFoldDB" id="A0A8S4R0T0"/>
<keyword evidence="1" id="KW-0863">Zinc-finger</keyword>
<name>A0A8S4R0T0_9NEOP</name>
<sequence>MWVHVQKAAKRPANCFQPRPKWLRTKKSKKDQCHRSPVKKSTKLPKDFLIYTPISQEEQYALVKERQNTKNYTESAYRCDYCFKGFREVVTFSKHLQKHDPDVSGNLQCDMCKIYCTNARKMYKHMNMTHLFKYTCQMCSYVCFNR</sequence>
<gene>
    <name evidence="3" type="primary">jg22560</name>
    <name evidence="3" type="ORF">PAEG_LOCUS7880</name>
</gene>
<comment type="caution">
    <text evidence="3">The sequence shown here is derived from an EMBL/GenBank/DDBJ whole genome shotgun (WGS) entry which is preliminary data.</text>
</comment>
<keyword evidence="1" id="KW-0479">Metal-binding</keyword>
<reference evidence="3" key="1">
    <citation type="submission" date="2022-03" db="EMBL/GenBank/DDBJ databases">
        <authorList>
            <person name="Lindestad O."/>
        </authorList>
    </citation>
    <scope>NUCLEOTIDE SEQUENCE</scope>
</reference>
<dbReference type="OrthoDB" id="9439903at2759"/>
<keyword evidence="1" id="KW-0862">Zinc</keyword>
<evidence type="ECO:0000259" key="2">
    <source>
        <dbReference type="PROSITE" id="PS50157"/>
    </source>
</evidence>
<dbReference type="EMBL" id="CAKXAJ010022956">
    <property type="protein sequence ID" value="CAH2227351.1"/>
    <property type="molecule type" value="Genomic_DNA"/>
</dbReference>